<dbReference type="InterPro" id="IPR036390">
    <property type="entry name" value="WH_DNA-bd_sf"/>
</dbReference>
<sequence>MSAFLALEEGYLEKLNHVERKKHLQKIKIVRHLYVKGARSNADICNRFNISSPTSMALLNELMAEGLVEKQGRGESVGGRKPELYGLRNNSLFVLSIEMEKFSTRMAIFDGNNNNITGIHTFPLNLSKDISAIEELYQHANSLVLSAGIDTDKLMGIGLSMPGLVSSREGDSYTYLLTGQNKTPLQDLLALKFSKPVYIQNDVKSITLAEYRFGAAQSKRDVLVLTLDWGIGLGIIMDGKLRVGTSGFAGEFGHIPFIDNGVLCHCGKRGCLETVASGSALARMAREGLQAGQDTLLKALSDHEPGKIEPQAIIQAAHEGDQYAINILAETGRNLGKGIAMLIQLFNPELIIIGGKMAEARQYLTTPIQQSINTYCMTQLRERTEIALSKLGAQAGILGPVATVMERIFEHRIESTK</sequence>
<organism evidence="2 3">
    <name type="scientific">Pontibacter lucknowensis</name>
    <dbReference type="NCBI Taxonomy" id="1077936"/>
    <lineage>
        <taxon>Bacteria</taxon>
        <taxon>Pseudomonadati</taxon>
        <taxon>Bacteroidota</taxon>
        <taxon>Cytophagia</taxon>
        <taxon>Cytophagales</taxon>
        <taxon>Hymenobacteraceae</taxon>
        <taxon>Pontibacter</taxon>
    </lineage>
</organism>
<dbReference type="Pfam" id="PF00480">
    <property type="entry name" value="ROK"/>
    <property type="match status" value="1"/>
</dbReference>
<dbReference type="PANTHER" id="PTHR18964:SF149">
    <property type="entry name" value="BIFUNCTIONAL UDP-N-ACETYLGLUCOSAMINE 2-EPIMERASE_N-ACETYLMANNOSAMINE KINASE"/>
    <property type="match status" value="1"/>
</dbReference>
<dbReference type="Gene3D" id="3.30.420.40">
    <property type="match status" value="2"/>
</dbReference>
<dbReference type="InterPro" id="IPR000600">
    <property type="entry name" value="ROK"/>
</dbReference>
<keyword evidence="2" id="KW-0808">Transferase</keyword>
<dbReference type="Pfam" id="PF13412">
    <property type="entry name" value="HTH_24"/>
    <property type="match status" value="1"/>
</dbReference>
<comment type="similarity">
    <text evidence="1">Belongs to the ROK (NagC/XylR) family.</text>
</comment>
<dbReference type="OrthoDB" id="9810372at2"/>
<evidence type="ECO:0000313" key="3">
    <source>
        <dbReference type="Proteomes" id="UP000185924"/>
    </source>
</evidence>
<dbReference type="SUPFAM" id="SSF46785">
    <property type="entry name" value="Winged helix' DNA-binding domain"/>
    <property type="match status" value="1"/>
</dbReference>
<dbReference type="PROSITE" id="PS01125">
    <property type="entry name" value="ROK"/>
    <property type="match status" value="1"/>
</dbReference>
<dbReference type="Gene3D" id="1.10.10.10">
    <property type="entry name" value="Winged helix-like DNA-binding domain superfamily/Winged helix DNA-binding domain"/>
    <property type="match status" value="1"/>
</dbReference>
<dbReference type="EMBL" id="FTNM01000005">
    <property type="protein sequence ID" value="SIR34089.1"/>
    <property type="molecule type" value="Genomic_DNA"/>
</dbReference>
<dbReference type="RefSeq" id="WP_076422823.1">
    <property type="nucleotide sequence ID" value="NZ_FTNM01000005.1"/>
</dbReference>
<dbReference type="SUPFAM" id="SSF53067">
    <property type="entry name" value="Actin-like ATPase domain"/>
    <property type="match status" value="2"/>
</dbReference>
<reference evidence="3" key="1">
    <citation type="submission" date="2017-01" db="EMBL/GenBank/DDBJ databases">
        <authorList>
            <person name="Varghese N."/>
            <person name="Submissions S."/>
        </authorList>
    </citation>
    <scope>NUCLEOTIDE SEQUENCE [LARGE SCALE GENOMIC DNA]</scope>
    <source>
        <strain evidence="3">DM9</strain>
    </source>
</reference>
<dbReference type="AlphaFoldDB" id="A0A1N7A4Y4"/>
<gene>
    <name evidence="2" type="ORF">SAMN05421545_3222</name>
</gene>
<dbReference type="GO" id="GO:0016301">
    <property type="term" value="F:kinase activity"/>
    <property type="evidence" value="ECO:0007669"/>
    <property type="project" value="UniProtKB-KW"/>
</dbReference>
<evidence type="ECO:0000256" key="1">
    <source>
        <dbReference type="ARBA" id="ARBA00006479"/>
    </source>
</evidence>
<evidence type="ECO:0000313" key="2">
    <source>
        <dbReference type="EMBL" id="SIR34089.1"/>
    </source>
</evidence>
<proteinExistence type="inferred from homology"/>
<dbReference type="InterPro" id="IPR043129">
    <property type="entry name" value="ATPase_NBD"/>
</dbReference>
<protein>
    <submittedName>
        <fullName evidence="2">ROK family protein (Putative glucokinase)</fullName>
    </submittedName>
</protein>
<dbReference type="PANTHER" id="PTHR18964">
    <property type="entry name" value="ROK (REPRESSOR, ORF, KINASE) FAMILY"/>
    <property type="match status" value="1"/>
</dbReference>
<name>A0A1N7A4Y4_9BACT</name>
<keyword evidence="3" id="KW-1185">Reference proteome</keyword>
<dbReference type="InterPro" id="IPR049874">
    <property type="entry name" value="ROK_cs"/>
</dbReference>
<dbReference type="STRING" id="1077936.SAMN05421545_3222"/>
<keyword evidence="2" id="KW-0418">Kinase</keyword>
<accession>A0A1N7A4Y4</accession>
<dbReference type="InterPro" id="IPR036388">
    <property type="entry name" value="WH-like_DNA-bd_sf"/>
</dbReference>
<dbReference type="Proteomes" id="UP000185924">
    <property type="component" value="Unassembled WGS sequence"/>
</dbReference>